<dbReference type="EMBL" id="CADEPI010000257">
    <property type="protein sequence ID" value="CAB3382121.1"/>
    <property type="molecule type" value="Genomic_DNA"/>
</dbReference>
<gene>
    <name evidence="2" type="ORF">CLODIP_2_CD01034</name>
</gene>
<feature type="region of interest" description="Disordered" evidence="1">
    <location>
        <begin position="1"/>
        <end position="30"/>
    </location>
</feature>
<comment type="caution">
    <text evidence="2">The sequence shown here is derived from an EMBL/GenBank/DDBJ whole genome shotgun (WGS) entry which is preliminary data.</text>
</comment>
<sequence length="73" mass="7685">MASVERDRRGGGGAGLLGTSDSPPGSAWTFSPHLQHQLEAGKFPVQIKAQGVAATDSAVQPVPEDAYSYKFVR</sequence>
<reference evidence="2 3" key="1">
    <citation type="submission" date="2020-04" db="EMBL/GenBank/DDBJ databases">
        <authorList>
            <person name="Alioto T."/>
            <person name="Alioto T."/>
            <person name="Gomez Garrido J."/>
        </authorList>
    </citation>
    <scope>NUCLEOTIDE SEQUENCE [LARGE SCALE GENOMIC DNA]</scope>
</reference>
<evidence type="ECO:0000256" key="1">
    <source>
        <dbReference type="SAM" id="MobiDB-lite"/>
    </source>
</evidence>
<evidence type="ECO:0000313" key="3">
    <source>
        <dbReference type="Proteomes" id="UP000494165"/>
    </source>
</evidence>
<evidence type="ECO:0000313" key="2">
    <source>
        <dbReference type="EMBL" id="CAB3382121.1"/>
    </source>
</evidence>
<feature type="compositionally biased region" description="Basic and acidic residues" evidence="1">
    <location>
        <begin position="1"/>
        <end position="10"/>
    </location>
</feature>
<protein>
    <submittedName>
        <fullName evidence="2">Uncharacterized protein</fullName>
    </submittedName>
</protein>
<dbReference type="Proteomes" id="UP000494165">
    <property type="component" value="Unassembled WGS sequence"/>
</dbReference>
<feature type="compositionally biased region" description="Polar residues" evidence="1">
    <location>
        <begin position="19"/>
        <end position="30"/>
    </location>
</feature>
<accession>A0A8S1DVC2</accession>
<proteinExistence type="predicted"/>
<keyword evidence="3" id="KW-1185">Reference proteome</keyword>
<organism evidence="2 3">
    <name type="scientific">Cloeon dipterum</name>
    <dbReference type="NCBI Taxonomy" id="197152"/>
    <lineage>
        <taxon>Eukaryota</taxon>
        <taxon>Metazoa</taxon>
        <taxon>Ecdysozoa</taxon>
        <taxon>Arthropoda</taxon>
        <taxon>Hexapoda</taxon>
        <taxon>Insecta</taxon>
        <taxon>Pterygota</taxon>
        <taxon>Palaeoptera</taxon>
        <taxon>Ephemeroptera</taxon>
        <taxon>Pisciforma</taxon>
        <taxon>Baetidae</taxon>
        <taxon>Cloeon</taxon>
    </lineage>
</organism>
<name>A0A8S1DVC2_9INSE</name>
<dbReference type="AlphaFoldDB" id="A0A8S1DVC2"/>